<dbReference type="SUPFAM" id="SSF53098">
    <property type="entry name" value="Ribonuclease H-like"/>
    <property type="match status" value="1"/>
</dbReference>
<accession>A0A392MA79</accession>
<protein>
    <submittedName>
        <fullName evidence="2">Protein argonaute 4-like</fullName>
    </submittedName>
</protein>
<dbReference type="InterPro" id="IPR003165">
    <property type="entry name" value="Piwi"/>
</dbReference>
<evidence type="ECO:0000259" key="1">
    <source>
        <dbReference type="PROSITE" id="PS50822"/>
    </source>
</evidence>
<evidence type="ECO:0000313" key="2">
    <source>
        <dbReference type="EMBL" id="MCH83114.1"/>
    </source>
</evidence>
<gene>
    <name evidence="2" type="ORF">A2U01_0003929</name>
</gene>
<feature type="domain" description="Piwi" evidence="1">
    <location>
        <begin position="13"/>
        <end position="236"/>
    </location>
</feature>
<dbReference type="AlphaFoldDB" id="A0A392MA79"/>
<dbReference type="Gene3D" id="3.30.420.10">
    <property type="entry name" value="Ribonuclease H-like superfamily/Ribonuclease H"/>
    <property type="match status" value="1"/>
</dbReference>
<feature type="non-terminal residue" evidence="2">
    <location>
        <position position="236"/>
    </location>
</feature>
<keyword evidence="3" id="KW-1185">Reference proteome</keyword>
<evidence type="ECO:0000313" key="3">
    <source>
        <dbReference type="Proteomes" id="UP000265520"/>
    </source>
</evidence>
<sequence length="236" mass="26940">MFDKVLKEKTPKFLLCLLPEDSNIYGPWKKACLAEHGIFTQCIAPPKKKTVNKRYLANVLLKINVKLGGMNSLLAKELSEVIPIVSQAPTLILGMDVSHGSPGQTDIPSIAAVVSSRQWPKMSKYRAWFRTQKSKVEMIEELFKLVDDKDEGLIRQALDDFYETSKQNRPENIIIFRDGVSDSQFNQVLDKELTQIIEACQFWDKDWHPKFLVIVAQKNHHTRFFQTGNPAENAPP</sequence>
<organism evidence="2 3">
    <name type="scientific">Trifolium medium</name>
    <dbReference type="NCBI Taxonomy" id="97028"/>
    <lineage>
        <taxon>Eukaryota</taxon>
        <taxon>Viridiplantae</taxon>
        <taxon>Streptophyta</taxon>
        <taxon>Embryophyta</taxon>
        <taxon>Tracheophyta</taxon>
        <taxon>Spermatophyta</taxon>
        <taxon>Magnoliopsida</taxon>
        <taxon>eudicotyledons</taxon>
        <taxon>Gunneridae</taxon>
        <taxon>Pentapetalae</taxon>
        <taxon>rosids</taxon>
        <taxon>fabids</taxon>
        <taxon>Fabales</taxon>
        <taxon>Fabaceae</taxon>
        <taxon>Papilionoideae</taxon>
        <taxon>50 kb inversion clade</taxon>
        <taxon>NPAAA clade</taxon>
        <taxon>Hologalegina</taxon>
        <taxon>IRL clade</taxon>
        <taxon>Trifolieae</taxon>
        <taxon>Trifolium</taxon>
    </lineage>
</organism>
<dbReference type="SMART" id="SM00950">
    <property type="entry name" value="Piwi"/>
    <property type="match status" value="1"/>
</dbReference>
<dbReference type="EMBL" id="LXQA010004673">
    <property type="protein sequence ID" value="MCH83114.1"/>
    <property type="molecule type" value="Genomic_DNA"/>
</dbReference>
<reference evidence="2 3" key="1">
    <citation type="journal article" date="2018" name="Front. Plant Sci.">
        <title>Red Clover (Trifolium pratense) and Zigzag Clover (T. medium) - A Picture of Genomic Similarities and Differences.</title>
        <authorList>
            <person name="Dluhosova J."/>
            <person name="Istvanek J."/>
            <person name="Nedelnik J."/>
            <person name="Repkova J."/>
        </authorList>
    </citation>
    <scope>NUCLEOTIDE SEQUENCE [LARGE SCALE GENOMIC DNA]</scope>
    <source>
        <strain evidence="3">cv. 10/8</strain>
        <tissue evidence="2">Leaf</tissue>
    </source>
</reference>
<dbReference type="Proteomes" id="UP000265520">
    <property type="component" value="Unassembled WGS sequence"/>
</dbReference>
<comment type="caution">
    <text evidence="2">The sequence shown here is derived from an EMBL/GenBank/DDBJ whole genome shotgun (WGS) entry which is preliminary data.</text>
</comment>
<dbReference type="Pfam" id="PF02171">
    <property type="entry name" value="Piwi"/>
    <property type="match status" value="1"/>
</dbReference>
<dbReference type="PROSITE" id="PS50822">
    <property type="entry name" value="PIWI"/>
    <property type="match status" value="1"/>
</dbReference>
<dbReference type="InterPro" id="IPR012337">
    <property type="entry name" value="RNaseH-like_sf"/>
</dbReference>
<proteinExistence type="predicted"/>
<dbReference type="PANTHER" id="PTHR22891">
    <property type="entry name" value="EUKARYOTIC TRANSLATION INITIATION FACTOR 2C"/>
    <property type="match status" value="1"/>
</dbReference>
<name>A0A392MA79_9FABA</name>
<dbReference type="InterPro" id="IPR036397">
    <property type="entry name" value="RNaseH_sf"/>
</dbReference>
<dbReference type="GO" id="GO:0003676">
    <property type="term" value="F:nucleic acid binding"/>
    <property type="evidence" value="ECO:0007669"/>
    <property type="project" value="InterPro"/>
</dbReference>
<dbReference type="Gene3D" id="3.40.50.2300">
    <property type="match status" value="1"/>
</dbReference>